<organism evidence="2 3">
    <name type="scientific">Daphnia magna</name>
    <dbReference type="NCBI Taxonomy" id="35525"/>
    <lineage>
        <taxon>Eukaryota</taxon>
        <taxon>Metazoa</taxon>
        <taxon>Ecdysozoa</taxon>
        <taxon>Arthropoda</taxon>
        <taxon>Crustacea</taxon>
        <taxon>Branchiopoda</taxon>
        <taxon>Diplostraca</taxon>
        <taxon>Cladocera</taxon>
        <taxon>Anomopoda</taxon>
        <taxon>Daphniidae</taxon>
        <taxon>Daphnia</taxon>
    </lineage>
</organism>
<dbReference type="EMBL" id="JAOYFB010000040">
    <property type="protein sequence ID" value="KAK4037821.1"/>
    <property type="molecule type" value="Genomic_DNA"/>
</dbReference>
<keyword evidence="3" id="KW-1185">Reference proteome</keyword>
<proteinExistence type="predicted"/>
<feature type="compositionally biased region" description="Basic residues" evidence="1">
    <location>
        <begin position="35"/>
        <end position="46"/>
    </location>
</feature>
<comment type="caution">
    <text evidence="2">The sequence shown here is derived from an EMBL/GenBank/DDBJ whole genome shotgun (WGS) entry which is preliminary data.</text>
</comment>
<feature type="region of interest" description="Disordered" evidence="1">
    <location>
        <begin position="33"/>
        <end position="53"/>
    </location>
</feature>
<reference evidence="2 3" key="1">
    <citation type="journal article" date="2023" name="Nucleic Acids Res.">
        <title>The hologenome of Daphnia magna reveals possible DNA methylation and microbiome-mediated evolution of the host genome.</title>
        <authorList>
            <person name="Chaturvedi A."/>
            <person name="Li X."/>
            <person name="Dhandapani V."/>
            <person name="Marshall H."/>
            <person name="Kissane S."/>
            <person name="Cuenca-Cambronero M."/>
            <person name="Asole G."/>
            <person name="Calvet F."/>
            <person name="Ruiz-Romero M."/>
            <person name="Marangio P."/>
            <person name="Guigo R."/>
            <person name="Rago D."/>
            <person name="Mirbahai L."/>
            <person name="Eastwood N."/>
            <person name="Colbourne J.K."/>
            <person name="Zhou J."/>
            <person name="Mallon E."/>
            <person name="Orsini L."/>
        </authorList>
    </citation>
    <scope>NUCLEOTIDE SEQUENCE [LARGE SCALE GENOMIC DNA]</scope>
    <source>
        <strain evidence="2">LRV0_1</strain>
    </source>
</reference>
<dbReference type="Proteomes" id="UP001234178">
    <property type="component" value="Unassembled WGS sequence"/>
</dbReference>
<sequence>MEIVKQKNSSSTLTVILSDEVCGKTASDSAVYRHTLSHHSRHRRSSGRMSGEKSSNSRLFQHLLHPSTYRAGGYVLKRSYQAYEKTLAIFLVAAGIRQRLVNSQEIDLAHELIVKLLIRNSLQYSTVSFWEVLA</sequence>
<evidence type="ECO:0000313" key="3">
    <source>
        <dbReference type="Proteomes" id="UP001234178"/>
    </source>
</evidence>
<evidence type="ECO:0000313" key="2">
    <source>
        <dbReference type="EMBL" id="KAK4037821.1"/>
    </source>
</evidence>
<gene>
    <name evidence="2" type="ORF">OUZ56_029849</name>
</gene>
<protein>
    <submittedName>
        <fullName evidence="2">Uncharacterized protein</fullName>
    </submittedName>
</protein>
<name>A0ABR0B834_9CRUS</name>
<evidence type="ECO:0000256" key="1">
    <source>
        <dbReference type="SAM" id="MobiDB-lite"/>
    </source>
</evidence>
<accession>A0ABR0B834</accession>